<reference evidence="1 2" key="1">
    <citation type="submission" date="2024-10" db="EMBL/GenBank/DDBJ databases">
        <authorList>
            <person name="Deangelis K."/>
            <person name="Huntemann M."/>
            <person name="Clum A."/>
            <person name="Wang J."/>
            <person name="Palaniappan K."/>
            <person name="Ritter S."/>
            <person name="Chen I.-M."/>
            <person name="Stamatis D."/>
            <person name="Reddy T."/>
            <person name="O'Malley R."/>
            <person name="Daum C."/>
            <person name="Ng V."/>
            <person name="Ivanova N."/>
            <person name="Kyrpides N."/>
            <person name="Woyke T."/>
        </authorList>
    </citation>
    <scope>NUCLEOTIDE SEQUENCE [LARGE SCALE GENOMIC DNA]</scope>
    <source>
        <strain evidence="1 2">GAS97</strain>
    </source>
</reference>
<sequence>MFYSDYLYAIKRMAHIQIEPFSHAYVETINGKYSRTVDMLAQVVWC</sequence>
<protein>
    <recommendedName>
        <fullName evidence="3">Transposase</fullName>
    </recommendedName>
</protein>
<name>A0ABW8MLW1_9BURK</name>
<comment type="caution">
    <text evidence="1">The sequence shown here is derived from an EMBL/GenBank/DDBJ whole genome shotgun (WGS) entry which is preliminary data.</text>
</comment>
<evidence type="ECO:0008006" key="3">
    <source>
        <dbReference type="Google" id="ProtNLM"/>
    </source>
</evidence>
<dbReference type="RefSeq" id="WP_404609754.1">
    <property type="nucleotide sequence ID" value="NZ_JBIYDN010000015.1"/>
</dbReference>
<proteinExistence type="predicted"/>
<gene>
    <name evidence="1" type="ORF">ABH943_004689</name>
</gene>
<organism evidence="1 2">
    <name type="scientific">Caballeronia udeis</name>
    <dbReference type="NCBI Taxonomy" id="1232866"/>
    <lineage>
        <taxon>Bacteria</taxon>
        <taxon>Pseudomonadati</taxon>
        <taxon>Pseudomonadota</taxon>
        <taxon>Betaproteobacteria</taxon>
        <taxon>Burkholderiales</taxon>
        <taxon>Burkholderiaceae</taxon>
        <taxon>Caballeronia</taxon>
    </lineage>
</organism>
<reference evidence="1 2" key="2">
    <citation type="submission" date="2024-11" db="EMBL/GenBank/DDBJ databases">
        <title>Using genomics to understand microbial adaptation to soil warming.</title>
        <authorList>
            <person name="Deangelis K.M. PhD."/>
        </authorList>
    </citation>
    <scope>NUCLEOTIDE SEQUENCE [LARGE SCALE GENOMIC DNA]</scope>
    <source>
        <strain evidence="1 2">GAS97</strain>
    </source>
</reference>
<dbReference type="Proteomes" id="UP001620514">
    <property type="component" value="Unassembled WGS sequence"/>
</dbReference>
<dbReference type="EMBL" id="JBIYDN010000015">
    <property type="protein sequence ID" value="MFK4444667.1"/>
    <property type="molecule type" value="Genomic_DNA"/>
</dbReference>
<evidence type="ECO:0000313" key="1">
    <source>
        <dbReference type="EMBL" id="MFK4444667.1"/>
    </source>
</evidence>
<evidence type="ECO:0000313" key="2">
    <source>
        <dbReference type="Proteomes" id="UP001620514"/>
    </source>
</evidence>
<accession>A0ABW8MLW1</accession>
<keyword evidence="2" id="KW-1185">Reference proteome</keyword>